<dbReference type="InterPro" id="IPR027417">
    <property type="entry name" value="P-loop_NTPase"/>
</dbReference>
<dbReference type="Pfam" id="PF03237">
    <property type="entry name" value="Terminase_6N"/>
    <property type="match status" value="1"/>
</dbReference>
<dbReference type="AlphaFoldDB" id="A0A8I0U5C1"/>
<dbReference type="Gene3D" id="3.40.50.300">
    <property type="entry name" value="P-loop containing nucleotide triphosphate hydrolases"/>
    <property type="match status" value="1"/>
</dbReference>
<proteinExistence type="predicted"/>
<dbReference type="Proteomes" id="UP000650477">
    <property type="component" value="Unassembled WGS sequence"/>
</dbReference>
<organism evidence="1 2">
    <name type="scientific">Morganella morganii</name>
    <name type="common">Proteus morganii</name>
    <dbReference type="NCBI Taxonomy" id="582"/>
    <lineage>
        <taxon>Bacteria</taxon>
        <taxon>Pseudomonadati</taxon>
        <taxon>Pseudomonadota</taxon>
        <taxon>Gammaproteobacteria</taxon>
        <taxon>Enterobacterales</taxon>
        <taxon>Morganellaceae</taxon>
        <taxon>Morganella</taxon>
    </lineage>
</organism>
<dbReference type="RefSeq" id="WP_193830098.1">
    <property type="nucleotide sequence ID" value="NZ_PKLF01000015.1"/>
</dbReference>
<reference evidence="1" key="1">
    <citation type="submission" date="2017-12" db="EMBL/GenBank/DDBJ databases">
        <title>Genome sequencing and analysis.</title>
        <authorList>
            <person name="Huang Y.-T."/>
        </authorList>
    </citation>
    <scope>NUCLEOTIDE SEQUENCE</scope>
    <source>
        <strain evidence="1">VGH116</strain>
    </source>
</reference>
<name>A0A8I0U5C1_MORMO</name>
<gene>
    <name evidence="1" type="ORF">CYG68_16195</name>
</gene>
<protein>
    <submittedName>
        <fullName evidence="1">Uncharacterized protein</fullName>
    </submittedName>
</protein>
<evidence type="ECO:0000313" key="1">
    <source>
        <dbReference type="EMBL" id="MBE8613930.1"/>
    </source>
</evidence>
<sequence length="227" mass="26555">MTIKIEVTTELIMSLYKQLDSLFPWQKRWYAQRFQRDRYLHKGRQIGADYYFALEAVLDACLTGRNKIFIECASIDPKDKFHSNAAHYMAYFLGCSIYPDTRMFTLSNGAEICFLPENHLFWAAYSGDAYVSEWAWYANPNRIMKVVTGVTMHEKWRRTYYSSLGECYTGAGVMFPKKEYFYDVVPFQPYECSTEHCNKITGMRDSYPADLFNQLILCQLPEGARLP</sequence>
<evidence type="ECO:0000313" key="2">
    <source>
        <dbReference type="Proteomes" id="UP000650477"/>
    </source>
</evidence>
<dbReference type="EMBL" id="PKLF01000015">
    <property type="protein sequence ID" value="MBE8613930.1"/>
    <property type="molecule type" value="Genomic_DNA"/>
</dbReference>
<comment type="caution">
    <text evidence="1">The sequence shown here is derived from an EMBL/GenBank/DDBJ whole genome shotgun (WGS) entry which is preliminary data.</text>
</comment>
<accession>A0A8I0U5C1</accession>